<evidence type="ECO:0000313" key="3">
    <source>
        <dbReference type="Proteomes" id="UP001152795"/>
    </source>
</evidence>
<feature type="compositionally biased region" description="Basic and acidic residues" evidence="1">
    <location>
        <begin position="144"/>
        <end position="154"/>
    </location>
</feature>
<organism evidence="2 3">
    <name type="scientific">Paramuricea clavata</name>
    <name type="common">Red gorgonian</name>
    <name type="synonym">Violescent sea-whip</name>
    <dbReference type="NCBI Taxonomy" id="317549"/>
    <lineage>
        <taxon>Eukaryota</taxon>
        <taxon>Metazoa</taxon>
        <taxon>Cnidaria</taxon>
        <taxon>Anthozoa</taxon>
        <taxon>Octocorallia</taxon>
        <taxon>Malacalcyonacea</taxon>
        <taxon>Plexauridae</taxon>
        <taxon>Paramuricea</taxon>
    </lineage>
</organism>
<comment type="caution">
    <text evidence="2">The sequence shown here is derived from an EMBL/GenBank/DDBJ whole genome shotgun (WGS) entry which is preliminary data.</text>
</comment>
<evidence type="ECO:0000256" key="1">
    <source>
        <dbReference type="SAM" id="MobiDB-lite"/>
    </source>
</evidence>
<sequence length="175" mass="20373">MKEVQDFMRKEFVFIRCQGQEEIFISKAKEEMLTIKDNNLSVHFVAICPDNPLVAGKESLKSPTSWSIKGVKVYDEKEIEVAIGKEKERRMFWNKHAKNLSKPSMTKVEIYETIHNDWWLEKSENLLRQSASTSDAVAIGQSSKETREHVKKGTLENNRQKSNYLRQNLTSYLTM</sequence>
<dbReference type="Proteomes" id="UP001152795">
    <property type="component" value="Unassembled WGS sequence"/>
</dbReference>
<dbReference type="EMBL" id="CACRXK020001322">
    <property type="protein sequence ID" value="CAB3988428.1"/>
    <property type="molecule type" value="Genomic_DNA"/>
</dbReference>
<accession>A0A6S7G8Y5</accession>
<dbReference type="AlphaFoldDB" id="A0A6S7G8Y5"/>
<reference evidence="2" key="1">
    <citation type="submission" date="2020-04" db="EMBL/GenBank/DDBJ databases">
        <authorList>
            <person name="Alioto T."/>
            <person name="Alioto T."/>
            <person name="Gomez Garrido J."/>
        </authorList>
    </citation>
    <scope>NUCLEOTIDE SEQUENCE</scope>
    <source>
        <strain evidence="2">A484AB</strain>
    </source>
</reference>
<feature type="region of interest" description="Disordered" evidence="1">
    <location>
        <begin position="137"/>
        <end position="160"/>
    </location>
</feature>
<protein>
    <submittedName>
        <fullName evidence="2">Uncharacterized protein</fullName>
    </submittedName>
</protein>
<keyword evidence="3" id="KW-1185">Reference proteome</keyword>
<gene>
    <name evidence="2" type="ORF">PACLA_8A023965</name>
</gene>
<proteinExistence type="predicted"/>
<evidence type="ECO:0000313" key="2">
    <source>
        <dbReference type="EMBL" id="CAB3988428.1"/>
    </source>
</evidence>
<name>A0A6S7G8Y5_PARCT</name>